<dbReference type="SMART" id="SM00950">
    <property type="entry name" value="Piwi"/>
    <property type="match status" value="1"/>
</dbReference>
<evidence type="ECO:0000313" key="4">
    <source>
        <dbReference type="Proteomes" id="UP001437256"/>
    </source>
</evidence>
<evidence type="ECO:0000313" key="3">
    <source>
        <dbReference type="EMBL" id="KAL0065955.1"/>
    </source>
</evidence>
<dbReference type="InterPro" id="IPR003100">
    <property type="entry name" value="PAZ_dom"/>
</dbReference>
<dbReference type="InterPro" id="IPR012337">
    <property type="entry name" value="RNaseH-like_sf"/>
</dbReference>
<feature type="region of interest" description="Disordered" evidence="1">
    <location>
        <begin position="1"/>
        <end position="121"/>
    </location>
</feature>
<evidence type="ECO:0000256" key="1">
    <source>
        <dbReference type="SAM" id="MobiDB-lite"/>
    </source>
</evidence>
<dbReference type="SUPFAM" id="SSF101690">
    <property type="entry name" value="PAZ domain"/>
    <property type="match status" value="1"/>
</dbReference>
<feature type="compositionally biased region" description="Low complexity" evidence="1">
    <location>
        <begin position="33"/>
        <end position="55"/>
    </location>
</feature>
<evidence type="ECO:0000259" key="2">
    <source>
        <dbReference type="PROSITE" id="PS50822"/>
    </source>
</evidence>
<dbReference type="InterPro" id="IPR036397">
    <property type="entry name" value="RNaseH_sf"/>
</dbReference>
<gene>
    <name evidence="3" type="ORF">AAF712_007082</name>
</gene>
<organism evidence="3 4">
    <name type="scientific">Marasmius tenuissimus</name>
    <dbReference type="NCBI Taxonomy" id="585030"/>
    <lineage>
        <taxon>Eukaryota</taxon>
        <taxon>Fungi</taxon>
        <taxon>Dikarya</taxon>
        <taxon>Basidiomycota</taxon>
        <taxon>Agaricomycotina</taxon>
        <taxon>Agaricomycetes</taxon>
        <taxon>Agaricomycetidae</taxon>
        <taxon>Agaricales</taxon>
        <taxon>Marasmiineae</taxon>
        <taxon>Marasmiaceae</taxon>
        <taxon>Marasmius</taxon>
    </lineage>
</organism>
<dbReference type="Pfam" id="PF02170">
    <property type="entry name" value="PAZ"/>
    <property type="match status" value="1"/>
</dbReference>
<feature type="domain" description="Piwi" evidence="2">
    <location>
        <begin position="695"/>
        <end position="887"/>
    </location>
</feature>
<accession>A0ABR2ZW98</accession>
<dbReference type="CDD" id="cd02846">
    <property type="entry name" value="PAZ_argonaute_like"/>
    <property type="match status" value="1"/>
</dbReference>
<sequence length="887" mass="95868">MARKKKTGKQPQTAQAATTGSSGGSGPSGVDPSTSRSSAPAAASSASSTVLTTSTGEPVPPASPTASTTPRVSFARAAGSTSAAPSPQAPRPLSGSQRQASPAPVSAPPPPPAPEPEPSPIHLLIHLPLKPKVTVPTHVEAIGVKRGNNFGTGGTATKVLANYCPIKLNIHNTGKPKDRSKADFMWYHRFVSTISLAVIASLRHGSVVIAPTLSSRGSFGLIDRLQLGYGSRPIFDAGTIEDKKNRVAYDGKKILYAARRLDLGPNDSAAFQVTLHNSQAGQQPPRLYEVRLTKTAEINPEILNRLIDGTQSSHVSVAPALNALNVVFGMKAMSEMRKPVQDQKVFARPGGRSFFSNAGSRDLGGGYQIWRGYFQSVRPGQKNLLLNVDTNVAMMYSPGHLIGLCLQFLGREGANPNVLAPRFGFPDAQREGLRSFLIGMEVLVEGATPGRSLRRGTVSGLTRLGAADELFVDRNGQQITVANYFHQAANRPLQFPNVVCITTASSAKIPLERCIVPPGCFMKREIPERFLKDFVKFSSQNPRSRLAGIKNSLAPQGILDHTRSEYLEAFGVSASSRKGLCIQTTGNGICQSRYARPVCPLINTATCREGKKLYESATIFGWMMIIYEVRNRFNPQDADRAADALITECGKLGIKFTHREPLKKYENGQGDIQQQLIAASQEFKRQKRSSVPPSLIVVVVPKGAAPIYQTIKHCCDVKFGVATQCLQSFSCKGANSQYWANVCLKINGKLGGTNVLLDPSTMPFLRDKNDSTIIMGADVTHPPPGLQMKSMPSYSAVVASMDSACAQYRAILRVQKRAEMIADIEDMCRTLLSAHMAFKQKTENLSKEKAAPKRLIFYRDGVSEGEFDQVLNDGKRSLVKTADVTAH</sequence>
<feature type="compositionally biased region" description="Pro residues" evidence="1">
    <location>
        <begin position="105"/>
        <end position="119"/>
    </location>
</feature>
<dbReference type="Pfam" id="PF08699">
    <property type="entry name" value="ArgoL1"/>
    <property type="match status" value="1"/>
</dbReference>
<dbReference type="InterPro" id="IPR036085">
    <property type="entry name" value="PAZ_dom_sf"/>
</dbReference>
<dbReference type="Gene3D" id="3.30.420.10">
    <property type="entry name" value="Ribonuclease H-like superfamily/Ribonuclease H"/>
    <property type="match status" value="1"/>
</dbReference>
<keyword evidence="4" id="KW-1185">Reference proteome</keyword>
<dbReference type="Gene3D" id="3.40.50.2300">
    <property type="match status" value="1"/>
</dbReference>
<feature type="compositionally biased region" description="Low complexity" evidence="1">
    <location>
        <begin position="9"/>
        <end position="20"/>
    </location>
</feature>
<proteinExistence type="predicted"/>
<dbReference type="InterPro" id="IPR003165">
    <property type="entry name" value="Piwi"/>
</dbReference>
<dbReference type="InterPro" id="IPR032474">
    <property type="entry name" value="Argonaute_N"/>
</dbReference>
<dbReference type="Gene3D" id="2.170.260.10">
    <property type="entry name" value="paz domain"/>
    <property type="match status" value="1"/>
</dbReference>
<dbReference type="Proteomes" id="UP001437256">
    <property type="component" value="Unassembled WGS sequence"/>
</dbReference>
<reference evidence="3 4" key="1">
    <citation type="submission" date="2024-05" db="EMBL/GenBank/DDBJ databases">
        <title>A draft genome resource for the thread blight pathogen Marasmius tenuissimus strain MS-2.</title>
        <authorList>
            <person name="Yulfo-Soto G.E."/>
            <person name="Baruah I.K."/>
            <person name="Amoako-Attah I."/>
            <person name="Bukari Y."/>
            <person name="Meinhardt L.W."/>
            <person name="Bailey B.A."/>
            <person name="Cohen S.P."/>
        </authorList>
    </citation>
    <scope>NUCLEOTIDE SEQUENCE [LARGE SCALE GENOMIC DNA]</scope>
    <source>
        <strain evidence="3 4">MS-2</strain>
    </source>
</reference>
<name>A0ABR2ZW98_9AGAR</name>
<dbReference type="SUPFAM" id="SSF53098">
    <property type="entry name" value="Ribonuclease H-like"/>
    <property type="match status" value="1"/>
</dbReference>
<protein>
    <recommendedName>
        <fullName evidence="2">Piwi domain-containing protein</fullName>
    </recommendedName>
</protein>
<dbReference type="InterPro" id="IPR014811">
    <property type="entry name" value="ArgoL1"/>
</dbReference>
<dbReference type="PROSITE" id="PS50822">
    <property type="entry name" value="PIWI"/>
    <property type="match status" value="1"/>
</dbReference>
<dbReference type="Pfam" id="PF02171">
    <property type="entry name" value="Piwi"/>
    <property type="match status" value="1"/>
</dbReference>
<dbReference type="SMART" id="SM01163">
    <property type="entry name" value="DUF1785"/>
    <property type="match status" value="1"/>
</dbReference>
<dbReference type="Pfam" id="PF16486">
    <property type="entry name" value="ArgoN"/>
    <property type="match status" value="1"/>
</dbReference>
<dbReference type="PANTHER" id="PTHR22891">
    <property type="entry name" value="EUKARYOTIC TRANSLATION INITIATION FACTOR 2C"/>
    <property type="match status" value="1"/>
</dbReference>
<feature type="compositionally biased region" description="Low complexity" evidence="1">
    <location>
        <begin position="64"/>
        <end position="73"/>
    </location>
</feature>
<comment type="caution">
    <text evidence="3">The sequence shown here is derived from an EMBL/GenBank/DDBJ whole genome shotgun (WGS) entry which is preliminary data.</text>
</comment>
<dbReference type="EMBL" id="JBBXMP010000041">
    <property type="protein sequence ID" value="KAL0065955.1"/>
    <property type="molecule type" value="Genomic_DNA"/>
</dbReference>